<organism evidence="2 3">
    <name type="scientific">Dyella halodurans</name>
    <dbReference type="NCBI Taxonomy" id="1920171"/>
    <lineage>
        <taxon>Bacteria</taxon>
        <taxon>Pseudomonadati</taxon>
        <taxon>Pseudomonadota</taxon>
        <taxon>Gammaproteobacteria</taxon>
        <taxon>Lysobacterales</taxon>
        <taxon>Rhodanobacteraceae</taxon>
        <taxon>Dyella</taxon>
    </lineage>
</organism>
<name>A0ABV9C566_9GAMM</name>
<dbReference type="SUPFAM" id="SSF54593">
    <property type="entry name" value="Glyoxalase/Bleomycin resistance protein/Dihydroxybiphenyl dioxygenase"/>
    <property type="match status" value="1"/>
</dbReference>
<dbReference type="Gene3D" id="3.30.720.110">
    <property type="match status" value="1"/>
</dbReference>
<dbReference type="PROSITE" id="PS51819">
    <property type="entry name" value="VOC"/>
    <property type="match status" value="1"/>
</dbReference>
<sequence>MTRNRSMPPGVIIPELGYADVRTAVTWLCRTFGFRERLRIGDHRAQLLLDGAALVVTSMAGTLDLPHPAHAIMVRVADVDGHYAHALECGAHVNGPPADFPYGERQYSVEDIGGHRWTFSQSIADIAPSAWGGSGSISRKQDAR</sequence>
<dbReference type="Pfam" id="PF00903">
    <property type="entry name" value="Glyoxalase"/>
    <property type="match status" value="1"/>
</dbReference>
<reference evidence="3" key="1">
    <citation type="journal article" date="2019" name="Int. J. Syst. Evol. Microbiol.">
        <title>The Global Catalogue of Microorganisms (GCM) 10K type strain sequencing project: providing services to taxonomists for standard genome sequencing and annotation.</title>
        <authorList>
            <consortium name="The Broad Institute Genomics Platform"/>
            <consortium name="The Broad Institute Genome Sequencing Center for Infectious Disease"/>
            <person name="Wu L."/>
            <person name="Ma J."/>
        </authorList>
    </citation>
    <scope>NUCLEOTIDE SEQUENCE [LARGE SCALE GENOMIC DNA]</scope>
    <source>
        <strain evidence="3">CCM 4481</strain>
    </source>
</reference>
<comment type="caution">
    <text evidence="2">The sequence shown here is derived from an EMBL/GenBank/DDBJ whole genome shotgun (WGS) entry which is preliminary data.</text>
</comment>
<evidence type="ECO:0000313" key="2">
    <source>
        <dbReference type="EMBL" id="MFC4527850.1"/>
    </source>
</evidence>
<dbReference type="InterPro" id="IPR029068">
    <property type="entry name" value="Glyas_Bleomycin-R_OHBP_Dase"/>
</dbReference>
<dbReference type="InterPro" id="IPR004360">
    <property type="entry name" value="Glyas_Fos-R_dOase_dom"/>
</dbReference>
<evidence type="ECO:0000259" key="1">
    <source>
        <dbReference type="PROSITE" id="PS51819"/>
    </source>
</evidence>
<dbReference type="RefSeq" id="WP_266151840.1">
    <property type="nucleotide sequence ID" value="NZ_CP064028.1"/>
</dbReference>
<protein>
    <submittedName>
        <fullName evidence="2">VOC family protein</fullName>
    </submittedName>
</protein>
<accession>A0ABV9C566</accession>
<dbReference type="Proteomes" id="UP001595961">
    <property type="component" value="Unassembled WGS sequence"/>
</dbReference>
<keyword evidence="3" id="KW-1185">Reference proteome</keyword>
<gene>
    <name evidence="2" type="ORF">ACFO5W_14495</name>
</gene>
<dbReference type="Gene3D" id="3.30.720.120">
    <property type="match status" value="1"/>
</dbReference>
<dbReference type="InterPro" id="IPR037523">
    <property type="entry name" value="VOC_core"/>
</dbReference>
<dbReference type="EMBL" id="JBHSGA010000017">
    <property type="protein sequence ID" value="MFC4527850.1"/>
    <property type="molecule type" value="Genomic_DNA"/>
</dbReference>
<feature type="domain" description="VOC" evidence="1">
    <location>
        <begin position="10"/>
        <end position="122"/>
    </location>
</feature>
<proteinExistence type="predicted"/>
<evidence type="ECO:0000313" key="3">
    <source>
        <dbReference type="Proteomes" id="UP001595961"/>
    </source>
</evidence>